<evidence type="ECO:0000313" key="2">
    <source>
        <dbReference type="Proteomes" id="UP000222542"/>
    </source>
</evidence>
<dbReference type="STRING" id="4072.A0A2G2ZJY7"/>
<dbReference type="PANTHER" id="PTHR32108:SF9">
    <property type="entry name" value="REVERSE TRANSCRIPTASE RNASE H-LIKE DOMAIN-CONTAINING PROTEIN"/>
    <property type="match status" value="1"/>
</dbReference>
<dbReference type="EMBL" id="AYRZ02000005">
    <property type="protein sequence ID" value="PHT82251.1"/>
    <property type="molecule type" value="Genomic_DNA"/>
</dbReference>
<proteinExistence type="predicted"/>
<dbReference type="OMA" id="IRWHEQA"/>
<dbReference type="PANTHER" id="PTHR32108">
    <property type="entry name" value="DNA-DIRECTED RNA POLYMERASE SUBUNIT ALPHA"/>
    <property type="match status" value="1"/>
</dbReference>
<evidence type="ECO:0008006" key="3">
    <source>
        <dbReference type="Google" id="ProtNLM"/>
    </source>
</evidence>
<organism evidence="1 2">
    <name type="scientific">Capsicum annuum</name>
    <name type="common">Capsicum pepper</name>
    <dbReference type="NCBI Taxonomy" id="4072"/>
    <lineage>
        <taxon>Eukaryota</taxon>
        <taxon>Viridiplantae</taxon>
        <taxon>Streptophyta</taxon>
        <taxon>Embryophyta</taxon>
        <taxon>Tracheophyta</taxon>
        <taxon>Spermatophyta</taxon>
        <taxon>Magnoliopsida</taxon>
        <taxon>eudicotyledons</taxon>
        <taxon>Gunneridae</taxon>
        <taxon>Pentapetalae</taxon>
        <taxon>asterids</taxon>
        <taxon>lamiids</taxon>
        <taxon>Solanales</taxon>
        <taxon>Solanaceae</taxon>
        <taxon>Solanoideae</taxon>
        <taxon>Capsiceae</taxon>
        <taxon>Capsicum</taxon>
    </lineage>
</organism>
<dbReference type="Gramene" id="PHT82251">
    <property type="protein sequence ID" value="PHT82251"/>
    <property type="gene ID" value="T459_15266"/>
</dbReference>
<evidence type="ECO:0000313" key="1">
    <source>
        <dbReference type="EMBL" id="PHT82251.1"/>
    </source>
</evidence>
<comment type="caution">
    <text evidence="1">The sequence shown here is derived from an EMBL/GenBank/DDBJ whole genome shotgun (WGS) entry which is preliminary data.</text>
</comment>
<protein>
    <recommendedName>
        <fullName evidence="3">Gag-pol polyprotein</fullName>
    </recommendedName>
</protein>
<dbReference type="Proteomes" id="UP000222542">
    <property type="component" value="Unassembled WGS sequence"/>
</dbReference>
<reference evidence="1 2" key="2">
    <citation type="journal article" date="2017" name="Genome Biol.">
        <title>New reference genome sequences of hot pepper reveal the massive evolution of plant disease-resistance genes by retroduplication.</title>
        <authorList>
            <person name="Kim S."/>
            <person name="Park J."/>
            <person name="Yeom S.I."/>
            <person name="Kim Y.M."/>
            <person name="Seo E."/>
            <person name="Kim K.T."/>
            <person name="Kim M.S."/>
            <person name="Lee J.M."/>
            <person name="Cheong K."/>
            <person name="Shin H.S."/>
            <person name="Kim S.B."/>
            <person name="Han K."/>
            <person name="Lee J."/>
            <person name="Park M."/>
            <person name="Lee H.A."/>
            <person name="Lee H.Y."/>
            <person name="Lee Y."/>
            <person name="Oh S."/>
            <person name="Lee J.H."/>
            <person name="Choi E."/>
            <person name="Choi E."/>
            <person name="Lee S.E."/>
            <person name="Jeon J."/>
            <person name="Kim H."/>
            <person name="Choi G."/>
            <person name="Song H."/>
            <person name="Lee J."/>
            <person name="Lee S.C."/>
            <person name="Kwon J.K."/>
            <person name="Lee H.Y."/>
            <person name="Koo N."/>
            <person name="Hong Y."/>
            <person name="Kim R.W."/>
            <person name="Kang W.H."/>
            <person name="Huh J.H."/>
            <person name="Kang B.C."/>
            <person name="Yang T.J."/>
            <person name="Lee Y.H."/>
            <person name="Bennetzen J.L."/>
            <person name="Choi D."/>
        </authorList>
    </citation>
    <scope>NUCLEOTIDE SEQUENCE [LARGE SCALE GENOMIC DNA]</scope>
    <source>
        <strain evidence="2">cv. CM334</strain>
    </source>
</reference>
<sequence>MKKKSTETFREYAIRWHEQATRVKLPMKKSKIVEVFIQAQDETYYQYLLPALGKPFIEVLKIGEMIEDGIKTGHIVSFATLKATTQAIQKGLGSVGGKKNEEGASAIIVGQQARKSRDNFTSIGESYASLFHRLVQQDMITPLFGYTPDPHSRSFDPNVRCAYHSDVQGHSIEDCRALKREIEKMIQDESIMVQNIDNEKSSSHADMQTSG</sequence>
<gene>
    <name evidence="1" type="ORF">T459_15266</name>
</gene>
<reference evidence="1 2" key="1">
    <citation type="journal article" date="2014" name="Nat. Genet.">
        <title>Genome sequence of the hot pepper provides insights into the evolution of pungency in Capsicum species.</title>
        <authorList>
            <person name="Kim S."/>
            <person name="Park M."/>
            <person name="Yeom S.I."/>
            <person name="Kim Y.M."/>
            <person name="Lee J.M."/>
            <person name="Lee H.A."/>
            <person name="Seo E."/>
            <person name="Choi J."/>
            <person name="Cheong K."/>
            <person name="Kim K.T."/>
            <person name="Jung K."/>
            <person name="Lee G.W."/>
            <person name="Oh S.K."/>
            <person name="Bae C."/>
            <person name="Kim S.B."/>
            <person name="Lee H.Y."/>
            <person name="Kim S.Y."/>
            <person name="Kim M.S."/>
            <person name="Kang B.C."/>
            <person name="Jo Y.D."/>
            <person name="Yang H.B."/>
            <person name="Jeong H.J."/>
            <person name="Kang W.H."/>
            <person name="Kwon J.K."/>
            <person name="Shin C."/>
            <person name="Lim J.Y."/>
            <person name="Park J.H."/>
            <person name="Huh J.H."/>
            <person name="Kim J.S."/>
            <person name="Kim B.D."/>
            <person name="Cohen O."/>
            <person name="Paran I."/>
            <person name="Suh M.C."/>
            <person name="Lee S.B."/>
            <person name="Kim Y.K."/>
            <person name="Shin Y."/>
            <person name="Noh S.J."/>
            <person name="Park J."/>
            <person name="Seo Y.S."/>
            <person name="Kwon S.Y."/>
            <person name="Kim H.A."/>
            <person name="Park J.M."/>
            <person name="Kim H.J."/>
            <person name="Choi S.B."/>
            <person name="Bosland P.W."/>
            <person name="Reeves G."/>
            <person name="Jo S.H."/>
            <person name="Lee B.W."/>
            <person name="Cho H.T."/>
            <person name="Choi H.S."/>
            <person name="Lee M.S."/>
            <person name="Yu Y."/>
            <person name="Do Choi Y."/>
            <person name="Park B.S."/>
            <person name="van Deynze A."/>
            <person name="Ashrafi H."/>
            <person name="Hill T."/>
            <person name="Kim W.T."/>
            <person name="Pai H.S."/>
            <person name="Ahn H.K."/>
            <person name="Yeam I."/>
            <person name="Giovannoni J.J."/>
            <person name="Rose J.K."/>
            <person name="Sorensen I."/>
            <person name="Lee S.J."/>
            <person name="Kim R.W."/>
            <person name="Choi I.Y."/>
            <person name="Choi B.S."/>
            <person name="Lim J.S."/>
            <person name="Lee Y.H."/>
            <person name="Choi D."/>
        </authorList>
    </citation>
    <scope>NUCLEOTIDE SEQUENCE [LARGE SCALE GENOMIC DNA]</scope>
    <source>
        <strain evidence="2">cv. CM334</strain>
    </source>
</reference>
<name>A0A2G2ZJY7_CAPAN</name>
<accession>A0A2G2ZJY7</accession>
<dbReference type="AlphaFoldDB" id="A0A2G2ZJY7"/>
<keyword evidence="2" id="KW-1185">Reference proteome</keyword>